<dbReference type="InterPro" id="IPR016181">
    <property type="entry name" value="Acyl_CoA_acyltransferase"/>
</dbReference>
<dbReference type="RefSeq" id="WP_052257925.1">
    <property type="nucleotide sequence ID" value="NZ_CP142381.1"/>
</dbReference>
<evidence type="ECO:0000313" key="3">
    <source>
        <dbReference type="Proteomes" id="UP000711178"/>
    </source>
</evidence>
<keyword evidence="3" id="KW-1185">Reference proteome</keyword>
<feature type="domain" description="N-acetyltransferase" evidence="1">
    <location>
        <begin position="19"/>
        <end position="183"/>
    </location>
</feature>
<sequence length="384" mass="41514">MAQLAELHIESVLINTDNLALRPWRVKEVHELYAAIQDSRFQQSMLQADPFHQANAAMAALKSAIAHPRALPVAEFAITRVRDNTIAGSALVKLTDARTAAVEIDYALYPAFAGQGYEAEVLGALAGWILECGAARVELVCGLGDIHRAKTALACGFRYEGVQRCAIATLHGLESGGMFARLPEDAGTPLRQVFPDLPPEGLSDGVVTLRVAAVADVEALLAEQTNVEARRWSLIEPLSRCDIASRVEKAALEWLVGPNAFFSIVDCESGEVAGRIVLRAVVPPQVADVGYGVLPSFRGRRFASRALQLLSQWAFEQAGYVRLELGVKPGNVASRAVAEAGGFRFDGMRKSRLRNSDGSFSDELHFVRVNPAYLEPDVPLVIAS</sequence>
<dbReference type="PROSITE" id="PS51186">
    <property type="entry name" value="GNAT"/>
    <property type="match status" value="2"/>
</dbReference>
<dbReference type="GeneID" id="89683499"/>
<dbReference type="InterPro" id="IPR051908">
    <property type="entry name" value="Ribosomal_N-acetyltransferase"/>
</dbReference>
<dbReference type="EMBL" id="JAHDTB010000001">
    <property type="protein sequence ID" value="MBW8286265.1"/>
    <property type="molecule type" value="Genomic_DNA"/>
</dbReference>
<comment type="caution">
    <text evidence="2">The sequence shown here is derived from an EMBL/GenBank/DDBJ whole genome shotgun (WGS) entry which is preliminary data.</text>
</comment>
<dbReference type="SUPFAM" id="SSF55729">
    <property type="entry name" value="Acyl-CoA N-acyltransferases (Nat)"/>
    <property type="match status" value="2"/>
</dbReference>
<dbReference type="PANTHER" id="PTHR43441:SF10">
    <property type="entry name" value="ACETYLTRANSFERASE"/>
    <property type="match status" value="1"/>
</dbReference>
<gene>
    <name evidence="2" type="ORF">KIF53_01265</name>
</gene>
<organism evidence="2 3">
    <name type="scientific">Chromobacterium subtsugae</name>
    <dbReference type="NCBI Taxonomy" id="251747"/>
    <lineage>
        <taxon>Bacteria</taxon>
        <taxon>Pseudomonadati</taxon>
        <taxon>Pseudomonadota</taxon>
        <taxon>Betaproteobacteria</taxon>
        <taxon>Neisseriales</taxon>
        <taxon>Chromobacteriaceae</taxon>
        <taxon>Chromobacterium</taxon>
    </lineage>
</organism>
<dbReference type="Pfam" id="PF13302">
    <property type="entry name" value="Acetyltransf_3"/>
    <property type="match status" value="2"/>
</dbReference>
<dbReference type="PANTHER" id="PTHR43441">
    <property type="entry name" value="RIBOSOMAL-PROTEIN-SERINE ACETYLTRANSFERASE"/>
    <property type="match status" value="1"/>
</dbReference>
<dbReference type="Proteomes" id="UP000711178">
    <property type="component" value="Unassembled WGS sequence"/>
</dbReference>
<accession>A0ABS7F859</accession>
<name>A0ABS7F859_9NEIS</name>
<dbReference type="Gene3D" id="3.40.630.30">
    <property type="match status" value="2"/>
</dbReference>
<proteinExistence type="predicted"/>
<feature type="domain" description="N-acetyltransferase" evidence="1">
    <location>
        <begin position="207"/>
        <end position="367"/>
    </location>
</feature>
<dbReference type="InterPro" id="IPR000182">
    <property type="entry name" value="GNAT_dom"/>
</dbReference>
<reference evidence="2 3" key="1">
    <citation type="submission" date="2021-05" db="EMBL/GenBank/DDBJ databases">
        <title>Draft Whole Genome Sequencing Of Biosensor Chromobacterium violaceum Strain CV026 Reveals A Regulatory RNA In Chromobacterium violaceum Phenotype Regulatory Network.</title>
        <authorList>
            <person name="Hong K.W."/>
            <person name="Chan K.G."/>
            <person name="Chang C.-Y."/>
        </authorList>
    </citation>
    <scope>NUCLEOTIDE SEQUENCE [LARGE SCALE GENOMIC DNA]</scope>
    <source>
        <strain evidence="2 3">ATCC 31532</strain>
    </source>
</reference>
<evidence type="ECO:0000313" key="2">
    <source>
        <dbReference type="EMBL" id="MBW8286265.1"/>
    </source>
</evidence>
<evidence type="ECO:0000259" key="1">
    <source>
        <dbReference type="PROSITE" id="PS51186"/>
    </source>
</evidence>
<protein>
    <submittedName>
        <fullName evidence="2">GNAT family N-acetyltransferase</fullName>
    </submittedName>
</protein>